<feature type="compositionally biased region" description="Basic and acidic residues" evidence="1">
    <location>
        <begin position="43"/>
        <end position="53"/>
    </location>
</feature>
<feature type="compositionally biased region" description="Acidic residues" evidence="1">
    <location>
        <begin position="16"/>
        <end position="31"/>
    </location>
</feature>
<protein>
    <submittedName>
        <fullName evidence="2">Uncharacterized protein</fullName>
    </submittedName>
</protein>
<feature type="region of interest" description="Disordered" evidence="1">
    <location>
        <begin position="1"/>
        <end position="53"/>
    </location>
</feature>
<evidence type="ECO:0000313" key="3">
    <source>
        <dbReference type="Proteomes" id="UP000694549"/>
    </source>
</evidence>
<name>A0A8B9UXC7_9AVES</name>
<accession>A0A8B9UXC7</accession>
<keyword evidence="3" id="KW-1185">Reference proteome</keyword>
<proteinExistence type="predicted"/>
<dbReference type="AlphaFoldDB" id="A0A8B9UXC7"/>
<sequence>MLDQPLPAEQSTQEEVSSEEEDEEMPEDTEDLDHYEMKEEEPADGKKTEDEGIGKENLAILEKIKKNQRQDYLNVRVTWRAAGLGKQRDPRAGALEAPASPKSKGPALARGTAAAQGWAGAVPPGFGWARCT</sequence>
<reference evidence="2" key="2">
    <citation type="submission" date="2025-09" db="UniProtKB">
        <authorList>
            <consortium name="Ensembl"/>
        </authorList>
    </citation>
    <scope>IDENTIFICATION</scope>
</reference>
<reference evidence="2" key="1">
    <citation type="submission" date="2025-08" db="UniProtKB">
        <authorList>
            <consortium name="Ensembl"/>
        </authorList>
    </citation>
    <scope>IDENTIFICATION</scope>
</reference>
<dbReference type="Ensembl" id="ENSAZOT00000015780.1">
    <property type="protein sequence ID" value="ENSAZOP00000014689.1"/>
    <property type="gene ID" value="ENSAZOG00000009501.1"/>
</dbReference>
<organism evidence="2 3">
    <name type="scientific">Anas zonorhyncha</name>
    <name type="common">Eastern spot-billed duck</name>
    <dbReference type="NCBI Taxonomy" id="75864"/>
    <lineage>
        <taxon>Eukaryota</taxon>
        <taxon>Metazoa</taxon>
        <taxon>Chordata</taxon>
        <taxon>Craniata</taxon>
        <taxon>Vertebrata</taxon>
        <taxon>Euteleostomi</taxon>
        <taxon>Archelosauria</taxon>
        <taxon>Archosauria</taxon>
        <taxon>Dinosauria</taxon>
        <taxon>Saurischia</taxon>
        <taxon>Theropoda</taxon>
        <taxon>Coelurosauria</taxon>
        <taxon>Aves</taxon>
        <taxon>Neognathae</taxon>
        <taxon>Galloanserae</taxon>
        <taxon>Anseriformes</taxon>
        <taxon>Anatidae</taxon>
        <taxon>Anatinae</taxon>
        <taxon>Anas</taxon>
    </lineage>
</organism>
<evidence type="ECO:0000256" key="1">
    <source>
        <dbReference type="SAM" id="MobiDB-lite"/>
    </source>
</evidence>
<dbReference type="Proteomes" id="UP000694549">
    <property type="component" value="Unplaced"/>
</dbReference>
<feature type="region of interest" description="Disordered" evidence="1">
    <location>
        <begin position="86"/>
        <end position="111"/>
    </location>
</feature>
<evidence type="ECO:0000313" key="2">
    <source>
        <dbReference type="Ensembl" id="ENSAZOP00000014689.1"/>
    </source>
</evidence>